<dbReference type="GO" id="GO:0016491">
    <property type="term" value="F:oxidoreductase activity"/>
    <property type="evidence" value="ECO:0007669"/>
    <property type="project" value="UniProtKB-KW"/>
</dbReference>
<name>A0A832DGI9_9BACT</name>
<dbReference type="Gene3D" id="3.40.50.720">
    <property type="entry name" value="NAD(P)-binding Rossmann-like Domain"/>
    <property type="match status" value="1"/>
</dbReference>
<proteinExistence type="predicted"/>
<accession>A0A832DGI9</accession>
<comment type="caution">
    <text evidence="2">The sequence shown here is derived from an EMBL/GenBank/DDBJ whole genome shotgun (WGS) entry which is preliminary data.</text>
</comment>
<dbReference type="InterPro" id="IPR036291">
    <property type="entry name" value="NAD(P)-bd_dom_sf"/>
</dbReference>
<sequence>MIKGTNCPCLLLYFQTITQENEDKMKNKTVIITGANKGIGKEAAKQIAKLGAKVYMACRSLDSANEAREEIVNEIGNQNIFVRHLDLASVDSIINFAEQFKKEESKLDVLINNAGLWTKTKKLTELNVEQTFAVNVLGHQLLTQLLLDELKNAAPSRIINTASHFAGGLDIDDINFDKRKYNETLAYKQTKQANRMLTREWARRLEKDNISVYSMTPGFVPSTELFREQNAVGKFLLKVFSLIEGRTIEEGADTLVWLASAEKIDGSNGGFYNQRKEEKCKFNNPAEEKRLWDKCEEYLSVVENAIY</sequence>
<evidence type="ECO:0000256" key="1">
    <source>
        <dbReference type="ARBA" id="ARBA00023002"/>
    </source>
</evidence>
<dbReference type="Pfam" id="PF00106">
    <property type="entry name" value="adh_short"/>
    <property type="match status" value="1"/>
</dbReference>
<reference evidence="2" key="1">
    <citation type="journal article" date="2020" name="mSystems">
        <title>Genome- and Community-Level Interaction Insights into Carbon Utilization and Element Cycling Functions of Hydrothermarchaeota in Hydrothermal Sediment.</title>
        <authorList>
            <person name="Zhou Z."/>
            <person name="Liu Y."/>
            <person name="Xu W."/>
            <person name="Pan J."/>
            <person name="Luo Z.H."/>
            <person name="Li M."/>
        </authorList>
    </citation>
    <scope>NUCLEOTIDE SEQUENCE [LARGE SCALE GENOMIC DNA]</scope>
    <source>
        <strain evidence="2">SpSt-500</strain>
    </source>
</reference>
<organism evidence="2">
    <name type="scientific">Ignavibacterium album</name>
    <dbReference type="NCBI Taxonomy" id="591197"/>
    <lineage>
        <taxon>Bacteria</taxon>
        <taxon>Pseudomonadati</taxon>
        <taxon>Ignavibacteriota</taxon>
        <taxon>Ignavibacteria</taxon>
        <taxon>Ignavibacteriales</taxon>
        <taxon>Ignavibacteriaceae</taxon>
        <taxon>Ignavibacterium</taxon>
    </lineage>
</organism>
<dbReference type="PANTHER" id="PTHR43157:SF31">
    <property type="entry name" value="PHOSPHATIDYLINOSITOL-GLYCAN BIOSYNTHESIS CLASS F PROTEIN"/>
    <property type="match status" value="1"/>
</dbReference>
<dbReference type="AlphaFoldDB" id="A0A832DGI9"/>
<protein>
    <submittedName>
        <fullName evidence="2">SDR family NAD(P)-dependent oxidoreductase</fullName>
    </submittedName>
</protein>
<evidence type="ECO:0000313" key="2">
    <source>
        <dbReference type="EMBL" id="HGT47743.1"/>
    </source>
</evidence>
<dbReference type="SUPFAM" id="SSF51735">
    <property type="entry name" value="NAD(P)-binding Rossmann-fold domains"/>
    <property type="match status" value="1"/>
</dbReference>
<dbReference type="InterPro" id="IPR002347">
    <property type="entry name" value="SDR_fam"/>
</dbReference>
<gene>
    <name evidence="2" type="ORF">ENS56_06890</name>
</gene>
<dbReference type="PANTHER" id="PTHR43157">
    <property type="entry name" value="PHOSPHATIDYLINOSITOL-GLYCAN BIOSYNTHESIS CLASS F PROTEIN-RELATED"/>
    <property type="match status" value="1"/>
</dbReference>
<dbReference type="PRINTS" id="PR00081">
    <property type="entry name" value="GDHRDH"/>
</dbReference>
<dbReference type="EMBL" id="DSVI01000008">
    <property type="protein sequence ID" value="HGT47743.1"/>
    <property type="molecule type" value="Genomic_DNA"/>
</dbReference>
<keyword evidence="1" id="KW-0560">Oxidoreductase</keyword>